<dbReference type="AlphaFoldDB" id="A0A9Q3JPI8"/>
<name>A0A9Q3JPI8_9BASI</name>
<dbReference type="EMBL" id="AVOT02078313">
    <property type="protein sequence ID" value="MBW0565966.1"/>
    <property type="molecule type" value="Genomic_DNA"/>
</dbReference>
<comment type="caution">
    <text evidence="2">The sequence shown here is derived from an EMBL/GenBank/DDBJ whole genome shotgun (WGS) entry which is preliminary data.</text>
</comment>
<keyword evidence="3" id="KW-1185">Reference proteome</keyword>
<evidence type="ECO:0000256" key="1">
    <source>
        <dbReference type="SAM" id="MobiDB-lite"/>
    </source>
</evidence>
<feature type="region of interest" description="Disordered" evidence="1">
    <location>
        <begin position="1"/>
        <end position="60"/>
    </location>
</feature>
<proteinExistence type="predicted"/>
<gene>
    <name evidence="2" type="ORF">O181_105681</name>
</gene>
<sequence>MATIYGKEGHDAFSRRMEEKNPTTPKKVPNPTPVARSHNSNVTKKPQAQNKAKGKAPATKSYSKGYIIPNIQQDAMENVLQMARNMMEIVSLEVYFTYQNRPQLS</sequence>
<reference evidence="2" key="1">
    <citation type="submission" date="2021-03" db="EMBL/GenBank/DDBJ databases">
        <title>Draft genome sequence of rust myrtle Austropuccinia psidii MF-1, a brazilian biotype.</title>
        <authorList>
            <person name="Quecine M.C."/>
            <person name="Pachon D.M.R."/>
            <person name="Bonatelli M.L."/>
            <person name="Correr F.H."/>
            <person name="Franceschini L.M."/>
            <person name="Leite T.F."/>
            <person name="Margarido G.R.A."/>
            <person name="Almeida C.A."/>
            <person name="Ferrarezi J.A."/>
            <person name="Labate C.A."/>
        </authorList>
    </citation>
    <scope>NUCLEOTIDE SEQUENCE</scope>
    <source>
        <strain evidence="2">MF-1</strain>
    </source>
</reference>
<dbReference type="Proteomes" id="UP000765509">
    <property type="component" value="Unassembled WGS sequence"/>
</dbReference>
<evidence type="ECO:0000313" key="2">
    <source>
        <dbReference type="EMBL" id="MBW0565966.1"/>
    </source>
</evidence>
<organism evidence="2 3">
    <name type="scientific">Austropuccinia psidii MF-1</name>
    <dbReference type="NCBI Taxonomy" id="1389203"/>
    <lineage>
        <taxon>Eukaryota</taxon>
        <taxon>Fungi</taxon>
        <taxon>Dikarya</taxon>
        <taxon>Basidiomycota</taxon>
        <taxon>Pucciniomycotina</taxon>
        <taxon>Pucciniomycetes</taxon>
        <taxon>Pucciniales</taxon>
        <taxon>Sphaerophragmiaceae</taxon>
        <taxon>Austropuccinia</taxon>
    </lineage>
</organism>
<evidence type="ECO:0000313" key="3">
    <source>
        <dbReference type="Proteomes" id="UP000765509"/>
    </source>
</evidence>
<feature type="compositionally biased region" description="Polar residues" evidence="1">
    <location>
        <begin position="37"/>
        <end position="50"/>
    </location>
</feature>
<accession>A0A9Q3JPI8</accession>
<protein>
    <submittedName>
        <fullName evidence="2">Uncharacterized protein</fullName>
    </submittedName>
</protein>
<feature type="compositionally biased region" description="Basic and acidic residues" evidence="1">
    <location>
        <begin position="7"/>
        <end position="21"/>
    </location>
</feature>